<keyword evidence="3" id="KW-1185">Reference proteome</keyword>
<reference evidence="2 3" key="1">
    <citation type="submission" date="2020-08" db="EMBL/GenBank/DDBJ databases">
        <title>Genomic Encyclopedia of Type Strains, Phase IV (KMG-IV): sequencing the most valuable type-strain genomes for metagenomic binning, comparative biology and taxonomic classification.</title>
        <authorList>
            <person name="Goeker M."/>
        </authorList>
    </citation>
    <scope>NUCLEOTIDE SEQUENCE [LARGE SCALE GENOMIC DNA]</scope>
    <source>
        <strain evidence="2 3">DSM 102850</strain>
    </source>
</reference>
<organism evidence="2 3">
    <name type="scientific">Parvularcula dongshanensis</name>
    <dbReference type="NCBI Taxonomy" id="1173995"/>
    <lineage>
        <taxon>Bacteria</taxon>
        <taxon>Pseudomonadati</taxon>
        <taxon>Pseudomonadota</taxon>
        <taxon>Alphaproteobacteria</taxon>
        <taxon>Parvularculales</taxon>
        <taxon>Parvularculaceae</taxon>
        <taxon>Parvularcula</taxon>
    </lineage>
</organism>
<sequence>MAGAQETNLQPVLVPSQSSVLNQNSVFLPTPPTATGQDMVRSAGGTSCQTAVASGGPFLDVGVIGSQDLHARDTGAVYGRLVVPIGRRAKRVDCTRLYDLEIQRLRMELEVLRAGVMVPQVQQADLPTEPAPIRPEQAKTVVSLTDRSRRPAPSRAAAKSAPVPSPSLKPAPPAPQSASGLAQTPASPPRCDRRFALRR</sequence>
<dbReference type="EMBL" id="JACHOB010000001">
    <property type="protein sequence ID" value="MBB4657939.1"/>
    <property type="molecule type" value="Genomic_DNA"/>
</dbReference>
<feature type="compositionally biased region" description="Basic and acidic residues" evidence="1">
    <location>
        <begin position="190"/>
        <end position="199"/>
    </location>
</feature>
<proteinExistence type="predicted"/>
<evidence type="ECO:0000313" key="2">
    <source>
        <dbReference type="EMBL" id="MBB4657939.1"/>
    </source>
</evidence>
<dbReference type="Proteomes" id="UP000563524">
    <property type="component" value="Unassembled WGS sequence"/>
</dbReference>
<feature type="compositionally biased region" description="Pro residues" evidence="1">
    <location>
        <begin position="163"/>
        <end position="175"/>
    </location>
</feature>
<accession>A0A840HZE7</accession>
<name>A0A840HZE7_9PROT</name>
<gene>
    <name evidence="2" type="ORF">GGQ59_000439</name>
</gene>
<feature type="compositionally biased region" description="Low complexity" evidence="1">
    <location>
        <begin position="151"/>
        <end position="162"/>
    </location>
</feature>
<comment type="caution">
    <text evidence="2">The sequence shown here is derived from an EMBL/GenBank/DDBJ whole genome shotgun (WGS) entry which is preliminary data.</text>
</comment>
<feature type="region of interest" description="Disordered" evidence="1">
    <location>
        <begin position="127"/>
        <end position="199"/>
    </location>
</feature>
<evidence type="ECO:0000256" key="1">
    <source>
        <dbReference type="SAM" id="MobiDB-lite"/>
    </source>
</evidence>
<dbReference type="RefSeq" id="WP_183815403.1">
    <property type="nucleotide sequence ID" value="NZ_JACHOB010000001.1"/>
</dbReference>
<evidence type="ECO:0000313" key="3">
    <source>
        <dbReference type="Proteomes" id="UP000563524"/>
    </source>
</evidence>
<protein>
    <submittedName>
        <fullName evidence="2">Uncharacterized protein</fullName>
    </submittedName>
</protein>
<dbReference type="AlphaFoldDB" id="A0A840HZE7"/>